<protein>
    <submittedName>
        <fullName evidence="1">Uncharacterized protein</fullName>
    </submittedName>
</protein>
<reference evidence="1 2" key="1">
    <citation type="submission" date="2015-01" db="EMBL/GenBank/DDBJ databases">
        <title>Evolution of Trichinella species and genotypes.</title>
        <authorList>
            <person name="Korhonen P.K."/>
            <person name="Edoardo P."/>
            <person name="Giuseppe L.R."/>
            <person name="Gasser R.B."/>
        </authorList>
    </citation>
    <scope>NUCLEOTIDE SEQUENCE [LARGE SCALE GENOMIC DNA]</scope>
    <source>
        <strain evidence="1">ISS1980</strain>
    </source>
</reference>
<accession>A0A0V1MSF9</accession>
<keyword evidence="2" id="KW-1185">Reference proteome</keyword>
<evidence type="ECO:0000313" key="1">
    <source>
        <dbReference type="EMBL" id="KRZ74674.1"/>
    </source>
</evidence>
<comment type="caution">
    <text evidence="1">The sequence shown here is derived from an EMBL/GenBank/DDBJ whole genome shotgun (WGS) entry which is preliminary data.</text>
</comment>
<proteinExistence type="predicted"/>
<name>A0A0V1MSF9_9BILA</name>
<dbReference type="AlphaFoldDB" id="A0A0V1MSF9"/>
<organism evidence="1 2">
    <name type="scientific">Trichinella papuae</name>
    <dbReference type="NCBI Taxonomy" id="268474"/>
    <lineage>
        <taxon>Eukaryota</taxon>
        <taxon>Metazoa</taxon>
        <taxon>Ecdysozoa</taxon>
        <taxon>Nematoda</taxon>
        <taxon>Enoplea</taxon>
        <taxon>Dorylaimia</taxon>
        <taxon>Trichinellida</taxon>
        <taxon>Trichinellidae</taxon>
        <taxon>Trichinella</taxon>
    </lineage>
</organism>
<evidence type="ECO:0000313" key="2">
    <source>
        <dbReference type="Proteomes" id="UP000054843"/>
    </source>
</evidence>
<gene>
    <name evidence="1" type="ORF">T10_6946</name>
</gene>
<dbReference type="Proteomes" id="UP000054843">
    <property type="component" value="Unassembled WGS sequence"/>
</dbReference>
<sequence length="88" mass="10359">MHWQVCLFENLTNEQKKEHQNADCLRRRCGFILLKLRDRNRSQFTTMDIKPPSSAHWICTSFDAVRATLLSGSPPIRILMERIFLTLL</sequence>
<dbReference type="EMBL" id="JYDO01000047">
    <property type="protein sequence ID" value="KRZ74674.1"/>
    <property type="molecule type" value="Genomic_DNA"/>
</dbReference>